<dbReference type="Pfam" id="PF00089">
    <property type="entry name" value="Trypsin"/>
    <property type="match status" value="1"/>
</dbReference>
<dbReference type="SMART" id="SM00020">
    <property type="entry name" value="Tryp_SPc"/>
    <property type="match status" value="1"/>
</dbReference>
<dbReference type="SMART" id="SM00042">
    <property type="entry name" value="CUB"/>
    <property type="match status" value="1"/>
</dbReference>
<dbReference type="GO" id="GO:0004252">
    <property type="term" value="F:serine-type endopeptidase activity"/>
    <property type="evidence" value="ECO:0007669"/>
    <property type="project" value="InterPro"/>
</dbReference>
<dbReference type="Gene3D" id="2.40.10.10">
    <property type="entry name" value="Trypsin-like serine proteases"/>
    <property type="match status" value="1"/>
</dbReference>
<feature type="domain" description="CUB" evidence="3">
    <location>
        <begin position="20"/>
        <end position="98"/>
    </location>
</feature>
<dbReference type="PANTHER" id="PTHR24252:SF7">
    <property type="entry name" value="HYALIN"/>
    <property type="match status" value="1"/>
</dbReference>
<dbReference type="InterPro" id="IPR001314">
    <property type="entry name" value="Peptidase_S1A"/>
</dbReference>
<dbReference type="FunFam" id="2.60.120.290:FF:000005">
    <property type="entry name" value="Procollagen C-endopeptidase enhancer 1"/>
    <property type="match status" value="1"/>
</dbReference>
<proteinExistence type="predicted"/>
<dbReference type="Pfam" id="PF00431">
    <property type="entry name" value="CUB"/>
    <property type="match status" value="1"/>
</dbReference>
<organism evidence="5 6">
    <name type="scientific">Ridgeia piscesae</name>
    <name type="common">Tubeworm</name>
    <dbReference type="NCBI Taxonomy" id="27915"/>
    <lineage>
        <taxon>Eukaryota</taxon>
        <taxon>Metazoa</taxon>
        <taxon>Spiralia</taxon>
        <taxon>Lophotrochozoa</taxon>
        <taxon>Annelida</taxon>
        <taxon>Polychaeta</taxon>
        <taxon>Sedentaria</taxon>
        <taxon>Canalipalpata</taxon>
        <taxon>Sabellida</taxon>
        <taxon>Siboglinidae</taxon>
        <taxon>Ridgeia</taxon>
    </lineage>
</organism>
<dbReference type="InterPro" id="IPR035914">
    <property type="entry name" value="Sperma_CUB_dom_sf"/>
</dbReference>
<dbReference type="FunFam" id="2.40.10.10:FF:000068">
    <property type="entry name" value="transmembrane protease serine 2"/>
    <property type="match status" value="1"/>
</dbReference>
<dbReference type="SUPFAM" id="SSF50494">
    <property type="entry name" value="Trypsin-like serine proteases"/>
    <property type="match status" value="1"/>
</dbReference>
<gene>
    <name evidence="5" type="ORF">NP493_592g00005</name>
</gene>
<sequence length="217" mass="23870">MLSSIARDKHLIGFRGKMEFGHLVHLHFTGFGIELGVDCSYDSVKIHDGASPSAPLLGTFCGTDSPGDITSSGNTLFVSFTSDYSETRDGYGVMYNAKSVAKAGKHVHICGGSIIRKNWILTAAHSIKRIQNDPSSIQVVVGKHKLKRRETTQSTHKVAKIYMHAKYLRLTADYDIALLKLTTAINFTREVSPVCLPKKDVWDTMCVTTGWGKTHGE</sequence>
<dbReference type="InterPro" id="IPR043504">
    <property type="entry name" value="Peptidase_S1_PA_chymotrypsin"/>
</dbReference>
<evidence type="ECO:0000256" key="1">
    <source>
        <dbReference type="ARBA" id="ARBA00023157"/>
    </source>
</evidence>
<feature type="domain" description="Peptidase S1" evidence="4">
    <location>
        <begin position="108"/>
        <end position="217"/>
    </location>
</feature>
<comment type="caution">
    <text evidence="2">Lacks conserved residue(s) required for the propagation of feature annotation.</text>
</comment>
<dbReference type="Gene3D" id="2.60.120.290">
    <property type="entry name" value="Spermadhesin, CUB domain"/>
    <property type="match status" value="1"/>
</dbReference>
<name>A0AAD9KTY5_RIDPI</name>
<evidence type="ECO:0000313" key="5">
    <source>
        <dbReference type="EMBL" id="KAK2177436.1"/>
    </source>
</evidence>
<dbReference type="EMBL" id="JAODUO010000597">
    <property type="protein sequence ID" value="KAK2177436.1"/>
    <property type="molecule type" value="Genomic_DNA"/>
</dbReference>
<keyword evidence="1" id="KW-1015">Disulfide bond</keyword>
<evidence type="ECO:0000259" key="3">
    <source>
        <dbReference type="PROSITE" id="PS01180"/>
    </source>
</evidence>
<dbReference type="CDD" id="cd00041">
    <property type="entry name" value="CUB"/>
    <property type="match status" value="1"/>
</dbReference>
<protein>
    <submittedName>
        <fullName evidence="5">Uncharacterized protein</fullName>
    </submittedName>
</protein>
<dbReference type="SUPFAM" id="SSF49854">
    <property type="entry name" value="Spermadhesin, CUB domain"/>
    <property type="match status" value="1"/>
</dbReference>
<keyword evidence="6" id="KW-1185">Reference proteome</keyword>
<dbReference type="Proteomes" id="UP001209878">
    <property type="component" value="Unassembled WGS sequence"/>
</dbReference>
<dbReference type="GO" id="GO:0006508">
    <property type="term" value="P:proteolysis"/>
    <property type="evidence" value="ECO:0007669"/>
    <property type="project" value="InterPro"/>
</dbReference>
<dbReference type="PROSITE" id="PS50240">
    <property type="entry name" value="TRYPSIN_DOM"/>
    <property type="match status" value="1"/>
</dbReference>
<reference evidence="5" key="1">
    <citation type="journal article" date="2023" name="Mol. Biol. Evol.">
        <title>Third-Generation Sequencing Reveals the Adaptive Role of the Epigenome in Three Deep-Sea Polychaetes.</title>
        <authorList>
            <person name="Perez M."/>
            <person name="Aroh O."/>
            <person name="Sun Y."/>
            <person name="Lan Y."/>
            <person name="Juniper S.K."/>
            <person name="Young C.R."/>
            <person name="Angers B."/>
            <person name="Qian P.Y."/>
        </authorList>
    </citation>
    <scope>NUCLEOTIDE SEQUENCE</scope>
    <source>
        <strain evidence="5">R07B-5</strain>
    </source>
</reference>
<dbReference type="CDD" id="cd00190">
    <property type="entry name" value="Tryp_SPc"/>
    <property type="match status" value="1"/>
</dbReference>
<dbReference type="InterPro" id="IPR001254">
    <property type="entry name" value="Trypsin_dom"/>
</dbReference>
<evidence type="ECO:0000313" key="6">
    <source>
        <dbReference type="Proteomes" id="UP001209878"/>
    </source>
</evidence>
<comment type="caution">
    <text evidence="5">The sequence shown here is derived from an EMBL/GenBank/DDBJ whole genome shotgun (WGS) entry which is preliminary data.</text>
</comment>
<evidence type="ECO:0000259" key="4">
    <source>
        <dbReference type="PROSITE" id="PS50240"/>
    </source>
</evidence>
<dbReference type="AlphaFoldDB" id="A0AAD9KTY5"/>
<dbReference type="PROSITE" id="PS01180">
    <property type="entry name" value="CUB"/>
    <property type="match status" value="1"/>
</dbReference>
<dbReference type="InterPro" id="IPR000859">
    <property type="entry name" value="CUB_dom"/>
</dbReference>
<dbReference type="PRINTS" id="PR00722">
    <property type="entry name" value="CHYMOTRYPSIN"/>
</dbReference>
<dbReference type="PANTHER" id="PTHR24252">
    <property type="entry name" value="ACROSIN-RELATED"/>
    <property type="match status" value="1"/>
</dbReference>
<accession>A0AAD9KTY5</accession>
<dbReference type="InterPro" id="IPR009003">
    <property type="entry name" value="Peptidase_S1_PA"/>
</dbReference>
<evidence type="ECO:0000256" key="2">
    <source>
        <dbReference type="PROSITE-ProRule" id="PRU00059"/>
    </source>
</evidence>